<reference evidence="8 9" key="1">
    <citation type="submission" date="2009-12" db="EMBL/GenBank/DDBJ databases">
        <title>Complete sequence of Thermotoga petrophila RKU-1.</title>
        <authorList>
            <consortium name="US DOE Joint Genome Institute"/>
            <person name="Lucas S."/>
            <person name="Copeland A."/>
            <person name="Lapidus A."/>
            <person name="Glavina del Rio T."/>
            <person name="Dalin E."/>
            <person name="Tice H."/>
            <person name="Bruce D."/>
            <person name="Goodwin L."/>
            <person name="Pitluck S."/>
            <person name="Munk A.C."/>
            <person name="Brettin T."/>
            <person name="Detter J.C."/>
            <person name="Han C."/>
            <person name="Tapia R."/>
            <person name="Larimer F."/>
            <person name="Land M."/>
            <person name="Hauser L."/>
            <person name="Kyrpides N."/>
            <person name="Mikhailova N."/>
            <person name="Nelson K.E."/>
            <person name="Gogarten J.P."/>
            <person name="Noll K.M."/>
        </authorList>
    </citation>
    <scope>NUCLEOTIDE SEQUENCE [LARGE SCALE GENOMIC DNA]</scope>
    <source>
        <strain evidence="9">ATCC BAA-489 / DSM 13996 / JCM 10882 / RKU-10</strain>
    </source>
</reference>
<evidence type="ECO:0000256" key="4">
    <source>
        <dbReference type="ARBA" id="ARBA00022729"/>
    </source>
</evidence>
<dbReference type="HOGENOM" id="CLU_037628_3_0_0"/>
<evidence type="ECO:0000256" key="3">
    <source>
        <dbReference type="ARBA" id="ARBA00014452"/>
    </source>
</evidence>
<comment type="function">
    <text evidence="6">Part of the ABC transporter complex LsrABCD involved in autoinducer 2 (AI-2) import. Binds AI-2 and delivers it to the LsrC and LsrD permeases.</text>
</comment>
<dbReference type="EMBL" id="CP001839">
    <property type="protein sequence ID" value="ADA67770.1"/>
    <property type="molecule type" value="Genomic_DNA"/>
</dbReference>
<keyword evidence="8" id="KW-0449">Lipoprotein</keyword>
<comment type="subcellular location">
    <subcellularLocation>
        <location evidence="1">Cell envelope</location>
    </subcellularLocation>
</comment>
<dbReference type="Gene3D" id="3.40.50.2300">
    <property type="match status" value="2"/>
</dbReference>
<gene>
    <name evidence="8" type="ordered locus">Tnap_1702</name>
</gene>
<dbReference type="InterPro" id="IPR050555">
    <property type="entry name" value="Bact_Solute-Bind_Prot2"/>
</dbReference>
<accession>D2C4W6</accession>
<keyword evidence="4" id="KW-0732">Signal</keyword>
<keyword evidence="5" id="KW-0574">Periplasm</keyword>
<evidence type="ECO:0000256" key="2">
    <source>
        <dbReference type="ARBA" id="ARBA00011262"/>
    </source>
</evidence>
<dbReference type="InterPro" id="IPR030159">
    <property type="entry name" value="LsrB"/>
</dbReference>
<keyword evidence="9" id="KW-1185">Reference proteome</keyword>
<dbReference type="AlphaFoldDB" id="D2C4W6"/>
<evidence type="ECO:0000256" key="5">
    <source>
        <dbReference type="ARBA" id="ARBA00022764"/>
    </source>
</evidence>
<dbReference type="InterPro" id="IPR025997">
    <property type="entry name" value="SBP_2_dom"/>
</dbReference>
<dbReference type="GO" id="GO:0030288">
    <property type="term" value="C:outer membrane-bounded periplasmic space"/>
    <property type="evidence" value="ECO:0007669"/>
    <property type="project" value="TreeGrafter"/>
</dbReference>
<dbReference type="InterPro" id="IPR028082">
    <property type="entry name" value="Peripla_BP_I"/>
</dbReference>
<dbReference type="RefSeq" id="WP_012896620.1">
    <property type="nucleotide sequence ID" value="NC_013642.1"/>
</dbReference>
<evidence type="ECO:0000313" key="8">
    <source>
        <dbReference type="EMBL" id="ADA67770.1"/>
    </source>
</evidence>
<dbReference type="KEGG" id="tnp:Tnap_1702"/>
<evidence type="ECO:0000313" key="9">
    <source>
        <dbReference type="Proteomes" id="UP000000940"/>
    </source>
</evidence>
<proteinExistence type="predicted"/>
<protein>
    <recommendedName>
        <fullName evidence="3">Autoinducer 2-binding protein LsrB</fullName>
    </recommendedName>
</protein>
<dbReference type="PANTHER" id="PTHR30036:SF8">
    <property type="entry name" value="ABC-TYPE SUGAR TRANSPORT SYSTEM PERIPLASMIC COMPONENT-LIKE PROTEIN"/>
    <property type="match status" value="1"/>
</dbReference>
<dbReference type="GO" id="GO:0030246">
    <property type="term" value="F:carbohydrate binding"/>
    <property type="evidence" value="ECO:0007669"/>
    <property type="project" value="TreeGrafter"/>
</dbReference>
<evidence type="ECO:0000259" key="7">
    <source>
        <dbReference type="Pfam" id="PF13407"/>
    </source>
</evidence>
<dbReference type="Pfam" id="PF13407">
    <property type="entry name" value="Peripla_BP_4"/>
    <property type="match status" value="1"/>
</dbReference>
<organism evidence="8 9">
    <name type="scientific">Thermotoga petrophila (strain ATCC BAA-489 / DSM 13996 / JCM 10882 / RKU-10)</name>
    <name type="common">Thermotoga naphthophila</name>
    <dbReference type="NCBI Taxonomy" id="590168"/>
    <lineage>
        <taxon>Bacteria</taxon>
        <taxon>Thermotogati</taxon>
        <taxon>Thermotogota</taxon>
        <taxon>Thermotogae</taxon>
        <taxon>Thermotogales</taxon>
        <taxon>Thermotogaceae</taxon>
        <taxon>Thermotoga</taxon>
    </lineage>
</organism>
<dbReference type="Proteomes" id="UP000000940">
    <property type="component" value="Chromosome"/>
</dbReference>
<dbReference type="SUPFAM" id="SSF53822">
    <property type="entry name" value="Periplasmic binding protein-like I"/>
    <property type="match status" value="1"/>
</dbReference>
<feature type="domain" description="Periplasmic binding protein" evidence="7">
    <location>
        <begin position="25"/>
        <end position="286"/>
    </location>
</feature>
<evidence type="ECO:0000256" key="6">
    <source>
        <dbReference type="ARBA" id="ARBA00025060"/>
    </source>
</evidence>
<dbReference type="CDD" id="cd20003">
    <property type="entry name" value="PBP1_LsrB_Quorum_Sensing"/>
    <property type="match status" value="1"/>
</dbReference>
<dbReference type="GO" id="GO:0043190">
    <property type="term" value="C:ATP-binding cassette (ABC) transporter complex"/>
    <property type="evidence" value="ECO:0007669"/>
    <property type="project" value="InterPro"/>
</dbReference>
<dbReference type="PANTHER" id="PTHR30036">
    <property type="entry name" value="D-XYLOSE-BINDING PERIPLASMIC PROTEIN"/>
    <property type="match status" value="1"/>
</dbReference>
<comment type="subunit">
    <text evidence="2">The complex is composed of two ATP-binding proteins (LsrA), two transmembrane proteins (LsrC and LsrD) and a solute-binding protein (LsrB).</text>
</comment>
<name>D2C4W6_THEP2</name>
<sequence length="337" mass="37080">MFKRVLFLTFLFFSILALAIDPVKIFMVPKFTGAPYFVATEKGARVAVNELKSLGLVVDFFYTGPSVANTEEQIRIISSLIEQKPDALIVSPNDAEALSSILKKARQNGIKVVTYDADVADPEARDVFVNQATFMSVGETLVELVAEGVGPEARIAIISADPNARNQNAWIDAMKKYIQEKYPKMKILTIKYGYDRPAESLQAAQDIINAYYPNIDAIVAPTSVALPMAAEAVLKAGLKGKIFVTGLATPNDVRRYVKEGVIKKFALWSPKDLGYLALYVANALARNMVFEIDGERFVAGGKLGLYKIQKEVEGSKNVIVLGPPLIFDINNIDQFDF</sequence>
<evidence type="ECO:0000256" key="1">
    <source>
        <dbReference type="ARBA" id="ARBA00004196"/>
    </source>
</evidence>